<evidence type="ECO:0000259" key="6">
    <source>
        <dbReference type="PROSITE" id="PS51063"/>
    </source>
</evidence>
<evidence type="ECO:0000256" key="3">
    <source>
        <dbReference type="ARBA" id="ARBA00023159"/>
    </source>
</evidence>
<dbReference type="InterPro" id="IPR036388">
    <property type="entry name" value="WH-like_DNA-bd_sf"/>
</dbReference>
<dbReference type="Gene3D" id="1.10.10.10">
    <property type="entry name" value="Winged helix-like DNA-binding domain superfamily/Winged helix DNA-binding domain"/>
    <property type="match status" value="1"/>
</dbReference>
<dbReference type="SUPFAM" id="SSF46785">
    <property type="entry name" value="Winged helix' DNA-binding domain"/>
    <property type="match status" value="1"/>
</dbReference>
<evidence type="ECO:0000256" key="1">
    <source>
        <dbReference type="ARBA" id="ARBA00023015"/>
    </source>
</evidence>
<sequence length="219" mass="25336">MFKELSPWFEFPCKDWTKMYEYGIEKTIGTDQTIYTVNDRSENIFIIKEGRVRLFHTSHEGKEKALIIMCNGTIIGDSQLGGFYFEEAITASETTYVEFGKKRFEELMNTDHTLLKHRIDFLNKKSQTLAVSNLLISCYDGETRIRYAIFHLAKQFGTPLRNGAIRIFMQFTQQELADLVGTSRVTVANMINSFVQKGLITKDGRFYIIPSIERIIPDE</sequence>
<dbReference type="SUPFAM" id="SSF51206">
    <property type="entry name" value="cAMP-binding domain-like"/>
    <property type="match status" value="1"/>
</dbReference>
<dbReference type="GO" id="GO:0003677">
    <property type="term" value="F:DNA binding"/>
    <property type="evidence" value="ECO:0007669"/>
    <property type="project" value="UniProtKB-KW"/>
</dbReference>
<dbReference type="CDD" id="cd00092">
    <property type="entry name" value="HTH_CRP"/>
    <property type="match status" value="1"/>
</dbReference>
<keyword evidence="1" id="KW-0805">Transcription regulation</keyword>
<dbReference type="InterPro" id="IPR014710">
    <property type="entry name" value="RmlC-like_jellyroll"/>
</dbReference>
<dbReference type="AlphaFoldDB" id="A0A9X3LG24"/>
<dbReference type="RefSeq" id="WP_269926385.1">
    <property type="nucleotide sequence ID" value="NZ_JAMKBJ010000006.1"/>
</dbReference>
<dbReference type="Gene3D" id="2.60.120.10">
    <property type="entry name" value="Jelly Rolls"/>
    <property type="match status" value="1"/>
</dbReference>
<evidence type="ECO:0000313" key="8">
    <source>
        <dbReference type="Proteomes" id="UP001152173"/>
    </source>
</evidence>
<dbReference type="Proteomes" id="UP001152173">
    <property type="component" value="Unassembled WGS sequence"/>
</dbReference>
<dbReference type="InterPro" id="IPR012318">
    <property type="entry name" value="HTH_CRP"/>
</dbReference>
<dbReference type="InterPro" id="IPR018490">
    <property type="entry name" value="cNMP-bd_dom_sf"/>
</dbReference>
<dbReference type="CDD" id="cd00038">
    <property type="entry name" value="CAP_ED"/>
    <property type="match status" value="1"/>
</dbReference>
<feature type="domain" description="HTH crp-type" evidence="6">
    <location>
        <begin position="139"/>
        <end position="213"/>
    </location>
</feature>
<keyword evidence="2" id="KW-0238">DNA-binding</keyword>
<dbReference type="EMBL" id="JAMKBJ010000006">
    <property type="protein sequence ID" value="MCZ8537292.1"/>
    <property type="molecule type" value="Genomic_DNA"/>
</dbReference>
<evidence type="ECO:0000313" key="7">
    <source>
        <dbReference type="EMBL" id="MCZ8537292.1"/>
    </source>
</evidence>
<name>A0A9X3LG24_9BACL</name>
<dbReference type="InterPro" id="IPR036390">
    <property type="entry name" value="WH_DNA-bd_sf"/>
</dbReference>
<dbReference type="InterPro" id="IPR000595">
    <property type="entry name" value="cNMP-bd_dom"/>
</dbReference>
<dbReference type="SMART" id="SM00419">
    <property type="entry name" value="HTH_CRP"/>
    <property type="match status" value="1"/>
</dbReference>
<keyword evidence="8" id="KW-1185">Reference proteome</keyword>
<proteinExistence type="predicted"/>
<evidence type="ECO:0000256" key="2">
    <source>
        <dbReference type="ARBA" id="ARBA00023125"/>
    </source>
</evidence>
<dbReference type="Pfam" id="PF00027">
    <property type="entry name" value="cNMP_binding"/>
    <property type="match status" value="1"/>
</dbReference>
<feature type="domain" description="Cyclic nucleotide-binding" evidence="5">
    <location>
        <begin position="1"/>
        <end position="80"/>
    </location>
</feature>
<evidence type="ECO:0000259" key="5">
    <source>
        <dbReference type="PROSITE" id="PS50042"/>
    </source>
</evidence>
<accession>A0A9X3LG24</accession>
<organism evidence="7 8">
    <name type="scientific">Paenisporosarcina quisquiliarum</name>
    <dbReference type="NCBI Taxonomy" id="365346"/>
    <lineage>
        <taxon>Bacteria</taxon>
        <taxon>Bacillati</taxon>
        <taxon>Bacillota</taxon>
        <taxon>Bacilli</taxon>
        <taxon>Bacillales</taxon>
        <taxon>Caryophanaceae</taxon>
        <taxon>Paenisporosarcina</taxon>
    </lineage>
</organism>
<keyword evidence="4" id="KW-0804">Transcription</keyword>
<dbReference type="PROSITE" id="PS50042">
    <property type="entry name" value="CNMP_BINDING_3"/>
    <property type="match status" value="1"/>
</dbReference>
<keyword evidence="3" id="KW-0010">Activator</keyword>
<gene>
    <name evidence="7" type="ORF">M9R32_08880</name>
</gene>
<evidence type="ECO:0000256" key="4">
    <source>
        <dbReference type="ARBA" id="ARBA00023163"/>
    </source>
</evidence>
<comment type="caution">
    <text evidence="7">The sequence shown here is derived from an EMBL/GenBank/DDBJ whole genome shotgun (WGS) entry which is preliminary data.</text>
</comment>
<dbReference type="Pfam" id="PF13545">
    <property type="entry name" value="HTH_Crp_2"/>
    <property type="match status" value="1"/>
</dbReference>
<dbReference type="GO" id="GO:0006355">
    <property type="term" value="P:regulation of DNA-templated transcription"/>
    <property type="evidence" value="ECO:0007669"/>
    <property type="project" value="InterPro"/>
</dbReference>
<dbReference type="PROSITE" id="PS51063">
    <property type="entry name" value="HTH_CRP_2"/>
    <property type="match status" value="1"/>
</dbReference>
<reference evidence="7" key="1">
    <citation type="submission" date="2022-05" db="EMBL/GenBank/DDBJ databases">
        <authorList>
            <person name="Colautti A."/>
            <person name="Iacumin L."/>
        </authorList>
    </citation>
    <scope>NUCLEOTIDE SEQUENCE</scope>
    <source>
        <strain evidence="7">SK 55</strain>
    </source>
</reference>
<dbReference type="SMART" id="SM00100">
    <property type="entry name" value="cNMP"/>
    <property type="match status" value="1"/>
</dbReference>
<protein>
    <submittedName>
        <fullName evidence="7">Crp/Fnr family transcriptional regulator</fullName>
    </submittedName>
</protein>